<dbReference type="EMBL" id="FNAD01000009">
    <property type="protein sequence ID" value="SDD91528.1"/>
    <property type="molecule type" value="Genomic_DNA"/>
</dbReference>
<proteinExistence type="predicted"/>
<dbReference type="AlphaFoldDB" id="A0A1G6YMB1"/>
<reference evidence="2" key="1">
    <citation type="submission" date="2016-10" db="EMBL/GenBank/DDBJ databases">
        <authorList>
            <person name="Varghese N."/>
            <person name="Submissions S."/>
        </authorList>
    </citation>
    <scope>NUCLEOTIDE SEQUENCE [LARGE SCALE GENOMIC DNA]</scope>
    <source>
        <strain evidence="2">CGMCC 4.3516</strain>
    </source>
</reference>
<name>A0A1G6YMB1_9ACTN</name>
<protein>
    <submittedName>
        <fullName evidence="1">Uncharacterized protein</fullName>
    </submittedName>
</protein>
<accession>A0A1G6YMB1</accession>
<dbReference type="STRING" id="58114.SAMN05216270_10971"/>
<evidence type="ECO:0000313" key="1">
    <source>
        <dbReference type="EMBL" id="SDD91528.1"/>
    </source>
</evidence>
<gene>
    <name evidence="1" type="ORF">SAMN05216270_10971</name>
</gene>
<sequence>MFCLRISSVKAIAMIVTKYTKVESGRLKS</sequence>
<keyword evidence="2" id="KW-1185">Reference proteome</keyword>
<evidence type="ECO:0000313" key="2">
    <source>
        <dbReference type="Proteomes" id="UP000198949"/>
    </source>
</evidence>
<organism evidence="1 2">
    <name type="scientific">Glycomyces harbinensis</name>
    <dbReference type="NCBI Taxonomy" id="58114"/>
    <lineage>
        <taxon>Bacteria</taxon>
        <taxon>Bacillati</taxon>
        <taxon>Actinomycetota</taxon>
        <taxon>Actinomycetes</taxon>
        <taxon>Glycomycetales</taxon>
        <taxon>Glycomycetaceae</taxon>
        <taxon>Glycomyces</taxon>
    </lineage>
</organism>
<dbReference type="Proteomes" id="UP000198949">
    <property type="component" value="Unassembled WGS sequence"/>
</dbReference>